<keyword evidence="2" id="KW-1185">Reference proteome</keyword>
<sequence>MDHFKSTVPGLDAPPSGLFAITPDDAADLAVFTRAVNVTVPGHVRLTAVDGTEGRVFVAAGILFAVRARRIWATGTDAAGITGLY</sequence>
<dbReference type="OrthoDB" id="7916272at2"/>
<dbReference type="Proteomes" id="UP000268016">
    <property type="component" value="Unassembled WGS sequence"/>
</dbReference>
<dbReference type="EMBL" id="RDRB01000008">
    <property type="protein sequence ID" value="ROT99004.1"/>
    <property type="molecule type" value="Genomic_DNA"/>
</dbReference>
<organism evidence="1 2">
    <name type="scientific">Histidinibacterium lentulum</name>
    <dbReference type="NCBI Taxonomy" id="2480588"/>
    <lineage>
        <taxon>Bacteria</taxon>
        <taxon>Pseudomonadati</taxon>
        <taxon>Pseudomonadota</taxon>
        <taxon>Alphaproteobacteria</taxon>
        <taxon>Rhodobacterales</taxon>
        <taxon>Paracoccaceae</taxon>
        <taxon>Histidinibacterium</taxon>
    </lineage>
</organism>
<accession>A0A3N2QUV7</accession>
<name>A0A3N2QUV7_9RHOB</name>
<evidence type="ECO:0000313" key="2">
    <source>
        <dbReference type="Proteomes" id="UP000268016"/>
    </source>
</evidence>
<dbReference type="RefSeq" id="WP_123643185.1">
    <property type="nucleotide sequence ID" value="NZ_ML119088.1"/>
</dbReference>
<protein>
    <submittedName>
        <fullName evidence="1">Uncharacterized protein</fullName>
    </submittedName>
</protein>
<reference evidence="1 2" key="1">
    <citation type="submission" date="2018-10" db="EMBL/GenBank/DDBJ databases">
        <title>Histidinibacterium lentulum gen. nov., sp. nov., a marine bacterium from the culture broth of Picochlorum sp. 122.</title>
        <authorList>
            <person name="Wang G."/>
        </authorList>
    </citation>
    <scope>NUCLEOTIDE SEQUENCE [LARGE SCALE GENOMIC DNA]</scope>
    <source>
        <strain evidence="1 2">B17</strain>
    </source>
</reference>
<dbReference type="AlphaFoldDB" id="A0A3N2QUV7"/>
<gene>
    <name evidence="1" type="ORF">EAT49_15365</name>
</gene>
<evidence type="ECO:0000313" key="1">
    <source>
        <dbReference type="EMBL" id="ROT99004.1"/>
    </source>
</evidence>
<proteinExistence type="predicted"/>
<comment type="caution">
    <text evidence="1">The sequence shown here is derived from an EMBL/GenBank/DDBJ whole genome shotgun (WGS) entry which is preliminary data.</text>
</comment>